<dbReference type="InParanoid" id="C3Z5W9"/>
<reference evidence="1" key="1">
    <citation type="journal article" date="2008" name="Nature">
        <title>The amphioxus genome and the evolution of the chordate karyotype.</title>
        <authorList>
            <consortium name="US DOE Joint Genome Institute (JGI-PGF)"/>
            <person name="Putnam N.H."/>
            <person name="Butts T."/>
            <person name="Ferrier D.E.K."/>
            <person name="Furlong R.F."/>
            <person name="Hellsten U."/>
            <person name="Kawashima T."/>
            <person name="Robinson-Rechavi M."/>
            <person name="Shoguchi E."/>
            <person name="Terry A."/>
            <person name="Yu J.-K."/>
            <person name="Benito-Gutierrez E.L."/>
            <person name="Dubchak I."/>
            <person name="Garcia-Fernandez J."/>
            <person name="Gibson-Brown J.J."/>
            <person name="Grigoriev I.V."/>
            <person name="Horton A.C."/>
            <person name="de Jong P.J."/>
            <person name="Jurka J."/>
            <person name="Kapitonov V.V."/>
            <person name="Kohara Y."/>
            <person name="Kuroki Y."/>
            <person name="Lindquist E."/>
            <person name="Lucas S."/>
            <person name="Osoegawa K."/>
            <person name="Pennacchio L.A."/>
            <person name="Salamov A.A."/>
            <person name="Satou Y."/>
            <person name="Sauka-Spengler T."/>
            <person name="Schmutz J."/>
            <person name="Shin-I T."/>
            <person name="Toyoda A."/>
            <person name="Bronner-Fraser M."/>
            <person name="Fujiyama A."/>
            <person name="Holland L.Z."/>
            <person name="Holland P.W.H."/>
            <person name="Satoh N."/>
            <person name="Rokhsar D.S."/>
        </authorList>
    </citation>
    <scope>NUCLEOTIDE SEQUENCE [LARGE SCALE GENOMIC DNA]</scope>
    <source>
        <strain evidence="1">S238N-H82</strain>
        <tissue evidence="1">Testes</tissue>
    </source>
</reference>
<organism>
    <name type="scientific">Branchiostoma floridae</name>
    <name type="common">Florida lancelet</name>
    <name type="synonym">Amphioxus</name>
    <dbReference type="NCBI Taxonomy" id="7739"/>
    <lineage>
        <taxon>Eukaryota</taxon>
        <taxon>Metazoa</taxon>
        <taxon>Chordata</taxon>
        <taxon>Cephalochordata</taxon>
        <taxon>Leptocardii</taxon>
        <taxon>Amphioxiformes</taxon>
        <taxon>Branchiostomatidae</taxon>
        <taxon>Branchiostoma</taxon>
    </lineage>
</organism>
<name>C3Z5W9_BRAFL</name>
<evidence type="ECO:0000313" key="1">
    <source>
        <dbReference type="EMBL" id="EEN52232.1"/>
    </source>
</evidence>
<protein>
    <submittedName>
        <fullName evidence="1">Uncharacterized protein</fullName>
    </submittedName>
</protein>
<accession>C3Z5W9</accession>
<dbReference type="EMBL" id="GG666583">
    <property type="protein sequence ID" value="EEN52232.1"/>
    <property type="molecule type" value="Genomic_DNA"/>
</dbReference>
<sequence>MKTQGTAALRTDKVKLMKRCESFVSKRIFRGKIAPFPTRPQDLTADDPCLMLVTGFQKTGCTGVNSEAMGARRLQTLTHCSSVCRVSTPLTILSSPGALSIVSNRPRGGLENRRNSLKQGKYSSEDFTGHRKANKSVVLHLMSQKNGRMPGLLRYEPESLQD</sequence>
<gene>
    <name evidence="1" type="ORF">BRAFLDRAFT_66032</name>
</gene>
<proteinExistence type="predicted"/>
<dbReference type="AlphaFoldDB" id="C3Z5W9"/>